<accession>A0A840HWC5</accession>
<feature type="signal peptide" evidence="2">
    <location>
        <begin position="1"/>
        <end position="23"/>
    </location>
</feature>
<protein>
    <submittedName>
        <fullName evidence="3">Uncharacterized protein</fullName>
    </submittedName>
</protein>
<evidence type="ECO:0000313" key="3">
    <source>
        <dbReference type="EMBL" id="MBB4642622.1"/>
    </source>
</evidence>
<name>A0A840HWC5_9SPHN</name>
<proteinExistence type="predicted"/>
<reference evidence="3 4" key="1">
    <citation type="submission" date="2020-08" db="EMBL/GenBank/DDBJ databases">
        <title>Genomic Encyclopedia of Type Strains, Phase IV (KMG-IV): sequencing the most valuable type-strain genomes for metagenomic binning, comparative biology and taxonomic classification.</title>
        <authorList>
            <person name="Goeker M."/>
        </authorList>
    </citation>
    <scope>NUCLEOTIDE SEQUENCE [LARGE SCALE GENOMIC DNA]</scope>
    <source>
        <strain evidence="3 4">DSM 7465</strain>
    </source>
</reference>
<keyword evidence="4" id="KW-1185">Reference proteome</keyword>
<dbReference type="EMBL" id="JACHOV010000012">
    <property type="protein sequence ID" value="MBB4642622.1"/>
    <property type="molecule type" value="Genomic_DNA"/>
</dbReference>
<dbReference type="AlphaFoldDB" id="A0A840HWC5"/>
<comment type="caution">
    <text evidence="3">The sequence shown here is derived from an EMBL/GenBank/DDBJ whole genome shotgun (WGS) entry which is preliminary data.</text>
</comment>
<organism evidence="3 4">
    <name type="scientific">Rhizorhapis suberifaciens</name>
    <name type="common">corky root of lettuce</name>
    <dbReference type="NCBI Taxonomy" id="13656"/>
    <lineage>
        <taxon>Bacteria</taxon>
        <taxon>Pseudomonadati</taxon>
        <taxon>Pseudomonadota</taxon>
        <taxon>Alphaproteobacteria</taxon>
        <taxon>Sphingomonadales</taxon>
        <taxon>Sphingomonadaceae</taxon>
        <taxon>Rhizorhapis</taxon>
    </lineage>
</organism>
<feature type="region of interest" description="Disordered" evidence="1">
    <location>
        <begin position="30"/>
        <end position="110"/>
    </location>
</feature>
<feature type="chain" id="PRO_5032320264" evidence="2">
    <location>
        <begin position="24"/>
        <end position="110"/>
    </location>
</feature>
<evidence type="ECO:0000256" key="1">
    <source>
        <dbReference type="SAM" id="MobiDB-lite"/>
    </source>
</evidence>
<evidence type="ECO:0000313" key="4">
    <source>
        <dbReference type="Proteomes" id="UP000575068"/>
    </source>
</evidence>
<keyword evidence="2" id="KW-0732">Signal</keyword>
<gene>
    <name evidence="3" type="ORF">HNQ99_002958</name>
</gene>
<feature type="compositionally biased region" description="Low complexity" evidence="1">
    <location>
        <begin position="69"/>
        <end position="80"/>
    </location>
</feature>
<dbReference type="RefSeq" id="WP_184476880.1">
    <property type="nucleotide sequence ID" value="NZ_JACHOV010000012.1"/>
</dbReference>
<evidence type="ECO:0000256" key="2">
    <source>
        <dbReference type="SAM" id="SignalP"/>
    </source>
</evidence>
<sequence>MKIAMALAPLALLSLSTPTPVLAAKEAKVPRCNGQSKRPANPYGTILPTLPARNVPSATPAAPPTNLFPSSSSPEAASPAARDDNGVPPISAVTPLPHNKAASRPVYASC</sequence>
<dbReference type="Proteomes" id="UP000575068">
    <property type="component" value="Unassembled WGS sequence"/>
</dbReference>